<feature type="active site" evidence="3">
    <location>
        <position position="322"/>
    </location>
</feature>
<evidence type="ECO:0000256" key="5">
    <source>
        <dbReference type="SAM" id="MobiDB-lite"/>
    </source>
</evidence>
<dbReference type="InterPro" id="IPR001461">
    <property type="entry name" value="Aspartic_peptidase_A1"/>
</dbReference>
<dbReference type="GO" id="GO:0004190">
    <property type="term" value="F:aspartic-type endopeptidase activity"/>
    <property type="evidence" value="ECO:0007669"/>
    <property type="project" value="UniProtKB-KW"/>
</dbReference>
<dbReference type="PRINTS" id="PR00792">
    <property type="entry name" value="PEPSIN"/>
</dbReference>
<dbReference type="PANTHER" id="PTHR47966">
    <property type="entry name" value="BETA-SITE APP-CLEAVING ENZYME, ISOFORM A-RELATED"/>
    <property type="match status" value="1"/>
</dbReference>
<dbReference type="InterPro" id="IPR034164">
    <property type="entry name" value="Pepsin-like_dom"/>
</dbReference>
<dbReference type="Pfam" id="PF00026">
    <property type="entry name" value="Asp"/>
    <property type="match status" value="2"/>
</dbReference>
<dbReference type="AlphaFoldDB" id="A0A4S4LD61"/>
<organism evidence="7 8">
    <name type="scientific">Bondarzewia mesenterica</name>
    <dbReference type="NCBI Taxonomy" id="1095465"/>
    <lineage>
        <taxon>Eukaryota</taxon>
        <taxon>Fungi</taxon>
        <taxon>Dikarya</taxon>
        <taxon>Basidiomycota</taxon>
        <taxon>Agaricomycotina</taxon>
        <taxon>Agaricomycetes</taxon>
        <taxon>Russulales</taxon>
        <taxon>Bondarzewiaceae</taxon>
        <taxon>Bondarzewia</taxon>
    </lineage>
</organism>
<evidence type="ECO:0000313" key="7">
    <source>
        <dbReference type="EMBL" id="THH09752.1"/>
    </source>
</evidence>
<evidence type="ECO:0000256" key="4">
    <source>
        <dbReference type="RuleBase" id="RU000454"/>
    </source>
</evidence>
<sequence>MSTASTLPFVTRVCQTGGRDIVARDHARAQKLLAGLQPHGPAAFHSAELRKRGAIHPEFRSRHHSHHHHTTTGGGSGTTAPGGSPSEGETIDVTDAGVTYTASVGVGSPATQYTLLIDTGSSNTWIGAGAKYAKTNTSKSTGKKVNVSYGSGSFSGTECRCFYFRSTFVSLFKLMSSNFGRTDTDQVTLSTGLVIADQSIGVASSAQGFNDVDGILGIGPVDLTQGTVAGGQSVPTVTDNLYSQGTISVESIGIFYEPTTSDNVLNGELTFGTIDQSKVTGNVNYVPITSTQPAGSYWGIDQDVTYGTSGQSILGSSSGIVDTGTTLVLIASDAFAVYQKATGGTMDESTGLLTLTESQFSKLQSLFFNIGGVSYELTANAQIWPRSLNSTLGGADNKIYLIVSDLGSQSGQGLDFINGFSFLQRFYSVYDTTNSRVGLAKTAFTNSETN</sequence>
<feature type="domain" description="Peptidase A1" evidence="6">
    <location>
        <begin position="100"/>
        <end position="440"/>
    </location>
</feature>
<evidence type="ECO:0000256" key="1">
    <source>
        <dbReference type="ARBA" id="ARBA00007447"/>
    </source>
</evidence>
<comment type="similarity">
    <text evidence="1 4">Belongs to the peptidase A1 family.</text>
</comment>
<keyword evidence="4" id="KW-0378">Hydrolase</keyword>
<dbReference type="PROSITE" id="PS00141">
    <property type="entry name" value="ASP_PROTEASE"/>
    <property type="match status" value="2"/>
</dbReference>
<dbReference type="Gene3D" id="2.40.70.10">
    <property type="entry name" value="Acid Proteases"/>
    <property type="match status" value="2"/>
</dbReference>
<dbReference type="InterPro" id="IPR033121">
    <property type="entry name" value="PEPTIDASE_A1"/>
</dbReference>
<keyword evidence="2 4" id="KW-0064">Aspartyl protease</keyword>
<dbReference type="Proteomes" id="UP000310158">
    <property type="component" value="Unassembled WGS sequence"/>
</dbReference>
<dbReference type="PROSITE" id="PS51767">
    <property type="entry name" value="PEPTIDASE_A1"/>
    <property type="match status" value="1"/>
</dbReference>
<dbReference type="PANTHER" id="PTHR47966:SF51">
    <property type="entry name" value="BETA-SITE APP-CLEAVING ENZYME, ISOFORM A-RELATED"/>
    <property type="match status" value="1"/>
</dbReference>
<dbReference type="GO" id="GO:0006508">
    <property type="term" value="P:proteolysis"/>
    <property type="evidence" value="ECO:0007669"/>
    <property type="project" value="UniProtKB-KW"/>
</dbReference>
<proteinExistence type="inferred from homology"/>
<evidence type="ECO:0000256" key="3">
    <source>
        <dbReference type="PIRSR" id="PIRSR601461-1"/>
    </source>
</evidence>
<name>A0A4S4LD61_9AGAM</name>
<dbReference type="CDD" id="cd05471">
    <property type="entry name" value="pepsin_like"/>
    <property type="match status" value="1"/>
</dbReference>
<feature type="region of interest" description="Disordered" evidence="5">
    <location>
        <begin position="60"/>
        <end position="91"/>
    </location>
</feature>
<keyword evidence="8" id="KW-1185">Reference proteome</keyword>
<dbReference type="SUPFAM" id="SSF50630">
    <property type="entry name" value="Acid proteases"/>
    <property type="match status" value="1"/>
</dbReference>
<protein>
    <recommendedName>
        <fullName evidence="6">Peptidase A1 domain-containing protein</fullName>
    </recommendedName>
</protein>
<feature type="compositionally biased region" description="Basic residues" evidence="5">
    <location>
        <begin position="61"/>
        <end position="70"/>
    </location>
</feature>
<feature type="active site" evidence="3">
    <location>
        <position position="118"/>
    </location>
</feature>
<keyword evidence="4" id="KW-0645">Protease</keyword>
<dbReference type="InterPro" id="IPR001969">
    <property type="entry name" value="Aspartic_peptidase_AS"/>
</dbReference>
<dbReference type="OrthoDB" id="660550at2759"/>
<reference evidence="7 8" key="1">
    <citation type="submission" date="2019-02" db="EMBL/GenBank/DDBJ databases">
        <title>Genome sequencing of the rare red list fungi Bondarzewia mesenterica.</title>
        <authorList>
            <person name="Buettner E."/>
            <person name="Kellner H."/>
        </authorList>
    </citation>
    <scope>NUCLEOTIDE SEQUENCE [LARGE SCALE GENOMIC DNA]</scope>
    <source>
        <strain evidence="7 8">DSM 108281</strain>
    </source>
</reference>
<dbReference type="EMBL" id="SGPL01000610">
    <property type="protein sequence ID" value="THH09752.1"/>
    <property type="molecule type" value="Genomic_DNA"/>
</dbReference>
<evidence type="ECO:0000313" key="8">
    <source>
        <dbReference type="Proteomes" id="UP000310158"/>
    </source>
</evidence>
<evidence type="ECO:0000256" key="2">
    <source>
        <dbReference type="ARBA" id="ARBA00022750"/>
    </source>
</evidence>
<dbReference type="InterPro" id="IPR021109">
    <property type="entry name" value="Peptidase_aspartic_dom_sf"/>
</dbReference>
<gene>
    <name evidence="7" type="ORF">EW146_g8592</name>
</gene>
<evidence type="ECO:0000259" key="6">
    <source>
        <dbReference type="PROSITE" id="PS51767"/>
    </source>
</evidence>
<comment type="caution">
    <text evidence="7">The sequence shown here is derived from an EMBL/GenBank/DDBJ whole genome shotgun (WGS) entry which is preliminary data.</text>
</comment>
<accession>A0A4S4LD61</accession>